<feature type="compositionally biased region" description="Acidic residues" evidence="4">
    <location>
        <begin position="292"/>
        <end position="309"/>
    </location>
</feature>
<dbReference type="PROSITE" id="PS00125">
    <property type="entry name" value="SER_THR_PHOSPHATASE"/>
    <property type="match status" value="1"/>
</dbReference>
<reference evidence="6 7" key="1">
    <citation type="submission" date="2010-05" db="EMBL/GenBank/DDBJ databases">
        <title>The Genome Sequence of Thecamonas trahens ATCC 50062.</title>
        <authorList>
            <consortium name="The Broad Institute Genome Sequencing Platform"/>
            <person name="Russ C."/>
            <person name="Cuomo C."/>
            <person name="Shea T."/>
            <person name="Young S.K."/>
            <person name="Zeng Q."/>
            <person name="Koehrsen M."/>
            <person name="Haas B."/>
            <person name="Borodovsky M."/>
            <person name="Guigo R."/>
            <person name="Alvarado L."/>
            <person name="Berlin A."/>
            <person name="Bochicchio J."/>
            <person name="Borenstein D."/>
            <person name="Chapman S."/>
            <person name="Chen Z."/>
            <person name="Freedman E."/>
            <person name="Gellesch M."/>
            <person name="Goldberg J."/>
            <person name="Griggs A."/>
            <person name="Gujja S."/>
            <person name="Heilman E."/>
            <person name="Heiman D."/>
            <person name="Hepburn T."/>
            <person name="Howarth C."/>
            <person name="Jen D."/>
            <person name="Larson L."/>
            <person name="Mehta T."/>
            <person name="Park D."/>
            <person name="Pearson M."/>
            <person name="Roberts A."/>
            <person name="Saif S."/>
            <person name="Shenoy N."/>
            <person name="Sisk P."/>
            <person name="Stolte C."/>
            <person name="Sykes S."/>
            <person name="Thomson T."/>
            <person name="Walk T."/>
            <person name="White J."/>
            <person name="Yandava C."/>
            <person name="Burger G."/>
            <person name="Gray M.W."/>
            <person name="Holland P.W.H."/>
            <person name="King N."/>
            <person name="Lang F.B.F."/>
            <person name="Roger A.J."/>
            <person name="Ruiz-Trillo I."/>
            <person name="Lander E."/>
            <person name="Nusbaum C."/>
        </authorList>
    </citation>
    <scope>NUCLEOTIDE SEQUENCE [LARGE SCALE GENOMIC DNA]</scope>
    <source>
        <strain evidence="6 7">ATCC 50062</strain>
    </source>
</reference>
<dbReference type="eggNOG" id="KOG0027">
    <property type="taxonomic scope" value="Eukaryota"/>
</dbReference>
<keyword evidence="3" id="KW-0378">Hydrolase</keyword>
<evidence type="ECO:0000256" key="2">
    <source>
        <dbReference type="ARBA" id="ARBA00022837"/>
    </source>
</evidence>
<dbReference type="eggNOG" id="KOG0375">
    <property type="taxonomic scope" value="Eukaryota"/>
</dbReference>
<feature type="compositionally biased region" description="Basic residues" evidence="4">
    <location>
        <begin position="967"/>
        <end position="990"/>
    </location>
</feature>
<feature type="domain" description="EF-hand" evidence="5">
    <location>
        <begin position="230"/>
        <end position="258"/>
    </location>
</feature>
<dbReference type="PROSITE" id="PS00018">
    <property type="entry name" value="EF_HAND_1"/>
    <property type="match status" value="2"/>
</dbReference>
<dbReference type="EC" id="3.1.3.16" evidence="3"/>
<comment type="catalytic activity">
    <reaction evidence="3">
        <text>O-phospho-L-threonyl-[protein] + H2O = L-threonyl-[protein] + phosphate</text>
        <dbReference type="Rhea" id="RHEA:47004"/>
        <dbReference type="Rhea" id="RHEA-COMP:11060"/>
        <dbReference type="Rhea" id="RHEA-COMP:11605"/>
        <dbReference type="ChEBI" id="CHEBI:15377"/>
        <dbReference type="ChEBI" id="CHEBI:30013"/>
        <dbReference type="ChEBI" id="CHEBI:43474"/>
        <dbReference type="ChEBI" id="CHEBI:61977"/>
        <dbReference type="EC" id="3.1.3.16"/>
    </reaction>
</comment>
<dbReference type="PRINTS" id="PR00114">
    <property type="entry name" value="STPHPHTASE"/>
</dbReference>
<feature type="region of interest" description="Disordered" evidence="4">
    <location>
        <begin position="1"/>
        <end position="120"/>
    </location>
</feature>
<feature type="compositionally biased region" description="Low complexity" evidence="4">
    <location>
        <begin position="91"/>
        <end position="106"/>
    </location>
</feature>
<feature type="compositionally biased region" description="Basic and acidic residues" evidence="4">
    <location>
        <begin position="107"/>
        <end position="120"/>
    </location>
</feature>
<gene>
    <name evidence="6" type="ORF">AMSG_02265</name>
</gene>
<dbReference type="RefSeq" id="XP_013760814.1">
    <property type="nucleotide sequence ID" value="XM_013905360.1"/>
</dbReference>
<dbReference type="SUPFAM" id="SSF56300">
    <property type="entry name" value="Metallo-dependent phosphatases"/>
    <property type="match status" value="1"/>
</dbReference>
<dbReference type="GO" id="GO:0097720">
    <property type="term" value="P:calcineurin-mediated signaling"/>
    <property type="evidence" value="ECO:0007669"/>
    <property type="project" value="InterPro"/>
</dbReference>
<proteinExistence type="inferred from homology"/>
<dbReference type="InterPro" id="IPR029052">
    <property type="entry name" value="Metallo-depent_PP-like"/>
</dbReference>
<comment type="similarity">
    <text evidence="1 3">Belongs to the PPP phosphatase family.</text>
</comment>
<dbReference type="Pfam" id="PF13499">
    <property type="entry name" value="EF-hand_7"/>
    <property type="match status" value="2"/>
</dbReference>
<dbReference type="SUPFAM" id="SSF47473">
    <property type="entry name" value="EF-hand"/>
    <property type="match status" value="1"/>
</dbReference>
<feature type="compositionally biased region" description="Acidic residues" evidence="4">
    <location>
        <begin position="76"/>
        <end position="90"/>
    </location>
</feature>
<feature type="compositionally biased region" description="Low complexity" evidence="4">
    <location>
        <begin position="45"/>
        <end position="63"/>
    </location>
</feature>
<keyword evidence="7" id="KW-1185">Reference proteome</keyword>
<evidence type="ECO:0000256" key="1">
    <source>
        <dbReference type="ARBA" id="ARBA00008294"/>
    </source>
</evidence>
<dbReference type="GeneID" id="25561953"/>
<sequence>MGNAQGHTPVSRRHGWEKLSADEAKDTARSHGRRSSRDKGEGKASKASKAGKRSQSSSGSDSGSDSRSDSGSDSGSDSDYESGTDYESGYEDSGLSFGSGSGSRSEASSREEPELSEGELRGMRAVFDAADRNGNGILEGAEVRALLTAMGGASSAADAQALLETVGKSKDDAISFDDFVAMHHAAQRMQLRELRDAYAVFDADGDGSVSVEELEAVLNKIGLEVEDKAAMLAVADVNHDGGITFPEFCTIMGYTGPMYELSDEEASDSGASTHNLFLLLKQRVDGHSSSESDSDSDSDSDSSESESETCTDSSGGSSSRSAGSSYSYSSRSSVPDGCIRVTVDAFYLDEYYEVTVKANATMKAFSTAVAEMAKHPSGSLLRFYYDGFHVPRSSKRLSSIGIDGSRPVFVLFLHDHNRLMHGKAFDADGRPRLRNIYTHFLREGKLRKADALTIVRQARAILKSEPNLLVLKEPVAIMGDIHGQYFDLQEMFKISGFPGTSKRQHLYLGDYVDRGYFSAEVALLLLAAKVRYPSRVWLLRGNHESRKTTRKYGSMAEITSKYQKKLYHELMKTFDALPLAALVRTGGHSLLAVHGGISPQVVKLRHIEGISRFREPPKSGPLKDTLWADPYRDLAASDDDQAESWDLTALSSARRKAPGGYRQSYFHSSSRGKNVHDFGKPAVDAFLRINSVTGIVRAHQQKKHGFEASAAGPDFDFPAVTTVFSAPNYTDTSLNDGAVVLAARGKIRIKRFKWRLHPHYNHFLPKLTPAERRAGYTKNGPNGSRDLDREDFVQFLNWINPSALRKLTILVLEKEFREAFLTDQVDRTSGRSRVKQAWLRLRASLVDIMRLSSSAAVQARIKSKTRAIVQWYDGINIFKQAVEDEQDFEQDFDDDAEADDVDAGVVSSSSDDVDVSSLMRLLDDDLEDGKDVNHVSDNGSDSDDDELLSNAFLRALRRTRGADGGGKGKRGKSKSKSKSKSKRKRKSQHG</sequence>
<dbReference type="InterPro" id="IPR011992">
    <property type="entry name" value="EF-hand-dom_pair"/>
</dbReference>
<feature type="compositionally biased region" description="Basic and acidic residues" evidence="4">
    <location>
        <begin position="14"/>
        <end position="44"/>
    </location>
</feature>
<dbReference type="EMBL" id="GL349441">
    <property type="protein sequence ID" value="KNC56295.1"/>
    <property type="molecule type" value="Genomic_DNA"/>
</dbReference>
<feature type="region of interest" description="Disordered" evidence="4">
    <location>
        <begin position="956"/>
        <end position="990"/>
    </location>
</feature>
<dbReference type="InterPro" id="IPR004843">
    <property type="entry name" value="Calcineurin-like_PHP"/>
</dbReference>
<dbReference type="Gene3D" id="3.60.21.10">
    <property type="match status" value="1"/>
</dbReference>
<dbReference type="InterPro" id="IPR018247">
    <property type="entry name" value="EF_Hand_1_Ca_BS"/>
</dbReference>
<dbReference type="Proteomes" id="UP000054408">
    <property type="component" value="Unassembled WGS sequence"/>
</dbReference>
<evidence type="ECO:0000259" key="5">
    <source>
        <dbReference type="PROSITE" id="PS50222"/>
    </source>
</evidence>
<dbReference type="InterPro" id="IPR006186">
    <property type="entry name" value="Ser/Thr-sp_prot-phosphatase"/>
</dbReference>
<accession>A0A0L0DVP5</accession>
<protein>
    <recommendedName>
        <fullName evidence="3">Serine/threonine-protein phosphatase</fullName>
        <ecNumber evidence="3">3.1.3.16</ecNumber>
    </recommendedName>
</protein>
<feature type="domain" description="EF-hand" evidence="5">
    <location>
        <begin position="189"/>
        <end position="224"/>
    </location>
</feature>
<dbReference type="FunFam" id="1.10.238.10:FF:000001">
    <property type="entry name" value="Calmodulin 1"/>
    <property type="match status" value="1"/>
</dbReference>
<feature type="domain" description="EF-hand" evidence="5">
    <location>
        <begin position="118"/>
        <end position="153"/>
    </location>
</feature>
<dbReference type="SMART" id="SM00156">
    <property type="entry name" value="PP2Ac"/>
    <property type="match status" value="1"/>
</dbReference>
<dbReference type="PANTHER" id="PTHR45673">
    <property type="entry name" value="SERINE/THREONINE-PROTEIN PHOSPHATASE 2B CATALYTIC SUBUNIT 1-RELATED"/>
    <property type="match status" value="1"/>
</dbReference>
<evidence type="ECO:0000313" key="7">
    <source>
        <dbReference type="Proteomes" id="UP000054408"/>
    </source>
</evidence>
<evidence type="ECO:0000256" key="4">
    <source>
        <dbReference type="SAM" id="MobiDB-lite"/>
    </source>
</evidence>
<evidence type="ECO:0000256" key="3">
    <source>
        <dbReference type="RuleBase" id="RU004273"/>
    </source>
</evidence>
<dbReference type="Pfam" id="PF00149">
    <property type="entry name" value="Metallophos"/>
    <property type="match status" value="1"/>
</dbReference>
<dbReference type="InterPro" id="IPR002048">
    <property type="entry name" value="EF_hand_dom"/>
</dbReference>
<dbReference type="Gene3D" id="1.10.238.10">
    <property type="entry name" value="EF-hand"/>
    <property type="match status" value="1"/>
</dbReference>
<dbReference type="AlphaFoldDB" id="A0A0L0DVP5"/>
<keyword evidence="2" id="KW-0106">Calcium</keyword>
<dbReference type="PROSITE" id="PS50222">
    <property type="entry name" value="EF_HAND_2"/>
    <property type="match status" value="3"/>
</dbReference>
<dbReference type="SMART" id="SM00054">
    <property type="entry name" value="EFh"/>
    <property type="match status" value="4"/>
</dbReference>
<feature type="region of interest" description="Disordered" evidence="4">
    <location>
        <begin position="286"/>
        <end position="334"/>
    </location>
</feature>
<dbReference type="GO" id="GO:0033192">
    <property type="term" value="F:calmodulin-dependent protein phosphatase activity"/>
    <property type="evidence" value="ECO:0007669"/>
    <property type="project" value="InterPro"/>
</dbReference>
<dbReference type="InterPro" id="IPR043360">
    <property type="entry name" value="PP2B"/>
</dbReference>
<dbReference type="GO" id="GO:0005509">
    <property type="term" value="F:calcium ion binding"/>
    <property type="evidence" value="ECO:0007669"/>
    <property type="project" value="InterPro"/>
</dbReference>
<dbReference type="CDD" id="cd00051">
    <property type="entry name" value="EFh"/>
    <property type="match status" value="1"/>
</dbReference>
<feature type="compositionally biased region" description="Low complexity" evidence="4">
    <location>
        <begin position="310"/>
        <end position="333"/>
    </location>
</feature>
<organism evidence="6 7">
    <name type="scientific">Thecamonas trahens ATCC 50062</name>
    <dbReference type="NCBI Taxonomy" id="461836"/>
    <lineage>
        <taxon>Eukaryota</taxon>
        <taxon>Apusozoa</taxon>
        <taxon>Apusomonadida</taxon>
        <taxon>Apusomonadidae</taxon>
        <taxon>Thecamonas</taxon>
    </lineage>
</organism>
<name>A0A0L0DVP5_THETB</name>
<evidence type="ECO:0000313" key="6">
    <source>
        <dbReference type="EMBL" id="KNC56295.1"/>
    </source>
</evidence>
<dbReference type="STRING" id="461836.A0A0L0DVP5"/>